<dbReference type="Proteomes" id="UP000095332">
    <property type="component" value="Unassembled WGS sequence"/>
</dbReference>
<reference evidence="12 13" key="1">
    <citation type="submission" date="2015-09" db="EMBL/GenBank/DDBJ databases">
        <authorList>
            <consortium name="Pathogen Informatics"/>
        </authorList>
    </citation>
    <scope>NUCLEOTIDE SEQUENCE [LARGE SCALE GENOMIC DNA]</scope>
    <source>
        <strain evidence="2 13">2789STDY5608822</strain>
        <strain evidence="3 12">2789STDY5834948</strain>
    </source>
</reference>
<feature type="transmembrane region" description="Helical" evidence="1">
    <location>
        <begin position="7"/>
        <end position="25"/>
    </location>
</feature>
<dbReference type="EMBL" id="WKMX01000017">
    <property type="protein sequence ID" value="MRZ07881.1"/>
    <property type="molecule type" value="Genomic_DNA"/>
</dbReference>
<dbReference type="EMBL" id="CYYK01000015">
    <property type="protein sequence ID" value="CUP02420.1"/>
    <property type="molecule type" value="Genomic_DNA"/>
</dbReference>
<evidence type="ECO:0000313" key="20">
    <source>
        <dbReference type="Proteomes" id="UP000471216"/>
    </source>
</evidence>
<feature type="transmembrane region" description="Helical" evidence="1">
    <location>
        <begin position="64"/>
        <end position="83"/>
    </location>
</feature>
<dbReference type="GO" id="GO:0005886">
    <property type="term" value="C:plasma membrane"/>
    <property type="evidence" value="ECO:0007669"/>
    <property type="project" value="TreeGrafter"/>
</dbReference>
<evidence type="ECO:0000313" key="9">
    <source>
        <dbReference type="EMBL" id="MRZ55905.1"/>
    </source>
</evidence>
<dbReference type="Proteomes" id="UP000461276">
    <property type="component" value="Unassembled WGS sequence"/>
</dbReference>
<dbReference type="EMBL" id="WKMC01000005">
    <property type="protein sequence ID" value="MRZ50515.1"/>
    <property type="molecule type" value="Genomic_DNA"/>
</dbReference>
<dbReference type="AlphaFoldDB" id="A0A174JZ78"/>
<evidence type="ECO:0000313" key="12">
    <source>
        <dbReference type="Proteomes" id="UP000095332"/>
    </source>
</evidence>
<gene>
    <name evidence="10" type="ORF">DW782_10975</name>
    <name evidence="2" type="ORF">ERS852380_03740</name>
    <name evidence="3" type="ORF">ERS852560_04023</name>
    <name evidence="11" type="ORF">FSA05_21040</name>
    <name evidence="7" type="ORF">GKD54_17060</name>
    <name evidence="5" type="ORF">GKD58_16160</name>
    <name evidence="8" type="ORF">GKD66_09830</name>
    <name evidence="6" type="ORF">GKD67_16925</name>
    <name evidence="9" type="ORF">GKD68_14375</name>
    <name evidence="4" type="ORF">PN599_13665</name>
</gene>
<dbReference type="Proteomes" id="UP000315827">
    <property type="component" value="Unassembled WGS sequence"/>
</dbReference>
<evidence type="ECO:0000313" key="4">
    <source>
        <dbReference type="EMBL" id="MDB9006048.1"/>
    </source>
</evidence>
<sequence>MRSINGAVLRSAFAMVLGFVLVLWPEAAITYLVITIGILFILPGLFAILSYFTRPKNENGEKPMFPIEAAGSVLFGAWLVIMPEFFVNILMYLLGALLVIAGVQQLVSLISARKWSNVPLGFYLMPALILITGVMILAYPFGAAANTFVIFGVASIFYGACELINWYKFRKRIENTGL</sequence>
<reference evidence="10 14" key="2">
    <citation type="submission" date="2018-08" db="EMBL/GenBank/DDBJ databases">
        <title>A genome reference for cultivated species of the human gut microbiota.</title>
        <authorList>
            <person name="Zou Y."/>
            <person name="Xue W."/>
            <person name="Luo G."/>
        </authorList>
    </citation>
    <scope>NUCLEOTIDE SEQUENCE [LARGE SCALE GENOMIC DNA]</scope>
    <source>
        <strain evidence="10 14">AM30-4</strain>
    </source>
</reference>
<protein>
    <submittedName>
        <fullName evidence="2">Acid-resistance membrane protein</fullName>
    </submittedName>
    <submittedName>
        <fullName evidence="9">DUF308 domain-containing protein</fullName>
    </submittedName>
</protein>
<feature type="transmembrane region" description="Helical" evidence="1">
    <location>
        <begin position="148"/>
        <end position="167"/>
    </location>
</feature>
<evidence type="ECO:0000313" key="13">
    <source>
        <dbReference type="Proteomes" id="UP000095455"/>
    </source>
</evidence>
<evidence type="ECO:0000313" key="2">
    <source>
        <dbReference type="EMBL" id="CUP02420.1"/>
    </source>
</evidence>
<evidence type="ECO:0000313" key="3">
    <source>
        <dbReference type="EMBL" id="CUQ54510.1"/>
    </source>
</evidence>
<evidence type="ECO:0000313" key="6">
    <source>
        <dbReference type="EMBL" id="MRY94880.1"/>
    </source>
</evidence>
<dbReference type="Proteomes" id="UP000284660">
    <property type="component" value="Unassembled WGS sequence"/>
</dbReference>
<evidence type="ECO:0000313" key="14">
    <source>
        <dbReference type="Proteomes" id="UP000284660"/>
    </source>
</evidence>
<name>A0A174JZ78_PARDI</name>
<evidence type="ECO:0000313" key="18">
    <source>
        <dbReference type="Proteomes" id="UP000450599"/>
    </source>
</evidence>
<dbReference type="OMA" id="ITWVVYI"/>
<dbReference type="Proteomes" id="UP000441358">
    <property type="component" value="Unassembled WGS sequence"/>
</dbReference>
<organism evidence="9 16">
    <name type="scientific">Parabacteroides distasonis</name>
    <dbReference type="NCBI Taxonomy" id="823"/>
    <lineage>
        <taxon>Bacteria</taxon>
        <taxon>Pseudomonadati</taxon>
        <taxon>Bacteroidota</taxon>
        <taxon>Bacteroidia</taxon>
        <taxon>Bacteroidales</taxon>
        <taxon>Tannerellaceae</taxon>
        <taxon>Parabacteroides</taxon>
    </lineage>
</organism>
<dbReference type="EMBL" id="JAQMPJ010000012">
    <property type="protein sequence ID" value="MDB9006048.1"/>
    <property type="molecule type" value="Genomic_DNA"/>
</dbReference>
<dbReference type="Pfam" id="PF03729">
    <property type="entry name" value="DUF308"/>
    <property type="match status" value="2"/>
</dbReference>
<evidence type="ECO:0000313" key="8">
    <source>
        <dbReference type="EMBL" id="MRZ50515.1"/>
    </source>
</evidence>
<dbReference type="Proteomes" id="UP000450599">
    <property type="component" value="Unassembled WGS sequence"/>
</dbReference>
<dbReference type="PANTHER" id="PTHR34989:SF1">
    <property type="entry name" value="PROTEIN HDED"/>
    <property type="match status" value="1"/>
</dbReference>
<keyword evidence="1" id="KW-0472">Membrane</keyword>
<dbReference type="EMBL" id="WKMW01000017">
    <property type="protein sequence ID" value="MRY85768.1"/>
    <property type="molecule type" value="Genomic_DNA"/>
</dbReference>
<dbReference type="PANTHER" id="PTHR34989">
    <property type="entry name" value="PROTEIN HDED"/>
    <property type="match status" value="1"/>
</dbReference>
<feature type="transmembrane region" description="Helical" evidence="1">
    <location>
        <begin position="89"/>
        <end position="110"/>
    </location>
</feature>
<dbReference type="EMBL" id="WKNE01000011">
    <property type="protein sequence ID" value="MRZ55905.1"/>
    <property type="molecule type" value="Genomic_DNA"/>
</dbReference>
<proteinExistence type="predicted"/>
<dbReference type="Proteomes" id="UP000471216">
    <property type="component" value="Unassembled WGS sequence"/>
</dbReference>
<dbReference type="Proteomes" id="UP001210126">
    <property type="component" value="Unassembled WGS sequence"/>
</dbReference>
<dbReference type="EMBL" id="WKMY01000014">
    <property type="protein sequence ID" value="MRY94880.1"/>
    <property type="molecule type" value="Genomic_DNA"/>
</dbReference>
<evidence type="ECO:0000313" key="19">
    <source>
        <dbReference type="Proteomes" id="UP000461276"/>
    </source>
</evidence>
<dbReference type="EMBL" id="VOHW01000020">
    <property type="protein sequence ID" value="TWV58437.1"/>
    <property type="molecule type" value="Genomic_DNA"/>
</dbReference>
<accession>A0A174JZ78</accession>
<feature type="transmembrane region" description="Helical" evidence="1">
    <location>
        <begin position="31"/>
        <end position="52"/>
    </location>
</feature>
<keyword evidence="1" id="KW-0812">Transmembrane</keyword>
<dbReference type="EMBL" id="CZBM01000023">
    <property type="protein sequence ID" value="CUQ54510.1"/>
    <property type="molecule type" value="Genomic_DNA"/>
</dbReference>
<reference evidence="16 17" key="3">
    <citation type="journal article" date="2019" name="Nat. Med.">
        <title>A library of human gut bacterial isolates paired with longitudinal multiomics data enables mechanistic microbiome research.</title>
        <authorList>
            <person name="Poyet M."/>
            <person name="Groussin M."/>
            <person name="Gibbons S.M."/>
            <person name="Avila-Pacheco J."/>
            <person name="Jiang X."/>
            <person name="Kearney S.M."/>
            <person name="Perrotta A.R."/>
            <person name="Berdy B."/>
            <person name="Zhao S."/>
            <person name="Lieberman T.D."/>
            <person name="Swanson P.K."/>
            <person name="Smith M."/>
            <person name="Roesemann S."/>
            <person name="Alexander J.E."/>
            <person name="Rich S.A."/>
            <person name="Livny J."/>
            <person name="Vlamakis H."/>
            <person name="Clish C."/>
            <person name="Bullock K."/>
            <person name="Deik A."/>
            <person name="Scott J."/>
            <person name="Pierce K.A."/>
            <person name="Xavier R.J."/>
            <person name="Alm E.J."/>
        </authorList>
    </citation>
    <scope>NUCLEOTIDE SEQUENCE [LARGE SCALE GENOMIC DNA]</scope>
    <source>
        <strain evidence="7 20">BIOML-A10</strain>
        <strain evidence="5 18">BIOML-A11</strain>
        <strain evidence="9 16">BIOML-A2</strain>
        <strain evidence="8 17">BIOML-A32</strain>
        <strain evidence="6 19">BIOML-A9</strain>
    </source>
</reference>
<evidence type="ECO:0000256" key="1">
    <source>
        <dbReference type="SAM" id="Phobius"/>
    </source>
</evidence>
<dbReference type="RefSeq" id="WP_008774007.1">
    <property type="nucleotide sequence ID" value="NZ_CABMKT010000001.1"/>
</dbReference>
<evidence type="ECO:0000313" key="17">
    <source>
        <dbReference type="Proteomes" id="UP000441358"/>
    </source>
</evidence>
<dbReference type="Proteomes" id="UP000095455">
    <property type="component" value="Unassembled WGS sequence"/>
</dbReference>
<reference evidence="11 15" key="4">
    <citation type="submission" date="2019-07" db="EMBL/GenBank/DDBJ databases">
        <title>Genome sequencing of Parabacteroides distasonis iSURF_7.</title>
        <authorList>
            <person name="Degefu H.N."/>
            <person name="Ruoff K.L."/>
            <person name="Price C.E."/>
            <person name="Valls R.A."/>
            <person name="O'Toole G.A."/>
        </authorList>
    </citation>
    <scope>NUCLEOTIDE SEQUENCE [LARGE SCALE GENOMIC DNA]</scope>
    <source>
        <strain evidence="11 15">CFPLTA003_1B</strain>
    </source>
</reference>
<keyword evidence="1" id="KW-1133">Transmembrane helix</keyword>
<dbReference type="InterPro" id="IPR052712">
    <property type="entry name" value="Acid_resist_chaperone_HdeD"/>
</dbReference>
<evidence type="ECO:0000313" key="5">
    <source>
        <dbReference type="EMBL" id="MRY85768.1"/>
    </source>
</evidence>
<dbReference type="InterPro" id="IPR005325">
    <property type="entry name" value="DUF308_memb"/>
</dbReference>
<feature type="transmembrane region" description="Helical" evidence="1">
    <location>
        <begin position="122"/>
        <end position="142"/>
    </location>
</feature>
<evidence type="ECO:0000313" key="7">
    <source>
        <dbReference type="EMBL" id="MRZ07881.1"/>
    </source>
</evidence>
<reference evidence="4" key="5">
    <citation type="submission" date="2023-01" db="EMBL/GenBank/DDBJ databases">
        <title>Human gut microbiome strain richness.</title>
        <authorList>
            <person name="Chen-Liaw A."/>
        </authorList>
    </citation>
    <scope>NUCLEOTIDE SEQUENCE</scope>
    <source>
        <strain evidence="4">RTP21484st1_E5_RTP21484_190118</strain>
    </source>
</reference>
<evidence type="ECO:0000313" key="10">
    <source>
        <dbReference type="EMBL" id="RHD74384.1"/>
    </source>
</evidence>
<evidence type="ECO:0000313" key="16">
    <source>
        <dbReference type="Proteomes" id="UP000432516"/>
    </source>
</evidence>
<dbReference type="Proteomes" id="UP000432516">
    <property type="component" value="Unassembled WGS sequence"/>
</dbReference>
<evidence type="ECO:0000313" key="15">
    <source>
        <dbReference type="Proteomes" id="UP000315827"/>
    </source>
</evidence>
<dbReference type="EMBL" id="QSJN01000006">
    <property type="protein sequence ID" value="RHD74384.1"/>
    <property type="molecule type" value="Genomic_DNA"/>
</dbReference>
<evidence type="ECO:0000313" key="11">
    <source>
        <dbReference type="EMBL" id="TWV58437.1"/>
    </source>
</evidence>